<protein>
    <submittedName>
        <fullName evidence="2">Uncharacterized protein</fullName>
    </submittedName>
</protein>
<evidence type="ECO:0000313" key="2">
    <source>
        <dbReference type="EMBL" id="GFS00638.1"/>
    </source>
</evidence>
<evidence type="ECO:0000313" key="3">
    <source>
        <dbReference type="Proteomes" id="UP000762676"/>
    </source>
</evidence>
<keyword evidence="3" id="KW-1185">Reference proteome</keyword>
<name>A0AAV4HTC6_9GAST</name>
<reference evidence="2 3" key="1">
    <citation type="journal article" date="2021" name="Elife">
        <title>Chloroplast acquisition without the gene transfer in kleptoplastic sea slugs, Plakobranchus ocellatus.</title>
        <authorList>
            <person name="Maeda T."/>
            <person name="Takahashi S."/>
            <person name="Yoshida T."/>
            <person name="Shimamura S."/>
            <person name="Takaki Y."/>
            <person name="Nagai Y."/>
            <person name="Toyoda A."/>
            <person name="Suzuki Y."/>
            <person name="Arimoto A."/>
            <person name="Ishii H."/>
            <person name="Satoh N."/>
            <person name="Nishiyama T."/>
            <person name="Hasebe M."/>
            <person name="Maruyama T."/>
            <person name="Minagawa J."/>
            <person name="Obokata J."/>
            <person name="Shigenobu S."/>
        </authorList>
    </citation>
    <scope>NUCLEOTIDE SEQUENCE [LARGE SCALE GENOMIC DNA]</scope>
</reference>
<dbReference type="AlphaFoldDB" id="A0AAV4HTC6"/>
<comment type="caution">
    <text evidence="2">The sequence shown here is derived from an EMBL/GenBank/DDBJ whole genome shotgun (WGS) entry which is preliminary data.</text>
</comment>
<dbReference type="Proteomes" id="UP000762676">
    <property type="component" value="Unassembled WGS sequence"/>
</dbReference>
<organism evidence="2 3">
    <name type="scientific">Elysia marginata</name>
    <dbReference type="NCBI Taxonomy" id="1093978"/>
    <lineage>
        <taxon>Eukaryota</taxon>
        <taxon>Metazoa</taxon>
        <taxon>Spiralia</taxon>
        <taxon>Lophotrochozoa</taxon>
        <taxon>Mollusca</taxon>
        <taxon>Gastropoda</taxon>
        <taxon>Heterobranchia</taxon>
        <taxon>Euthyneura</taxon>
        <taxon>Panpulmonata</taxon>
        <taxon>Sacoglossa</taxon>
        <taxon>Placobranchoidea</taxon>
        <taxon>Plakobranchidae</taxon>
        <taxon>Elysia</taxon>
    </lineage>
</organism>
<proteinExistence type="predicted"/>
<dbReference type="EMBL" id="BMAT01002172">
    <property type="protein sequence ID" value="GFS00638.1"/>
    <property type="molecule type" value="Genomic_DNA"/>
</dbReference>
<accession>A0AAV4HTC6</accession>
<gene>
    <name evidence="2" type="ORF">ElyMa_001076800</name>
</gene>
<evidence type="ECO:0000256" key="1">
    <source>
        <dbReference type="SAM" id="MobiDB-lite"/>
    </source>
</evidence>
<feature type="region of interest" description="Disordered" evidence="1">
    <location>
        <begin position="1"/>
        <end position="115"/>
    </location>
</feature>
<sequence length="175" mass="18425">MDGTIGRSSSSSSLSDAENAASPDENERVSEAENSPPSALNTSNGSSAGAEYHSVSGNSHPSSSRSYRPNASPSSGSYYSPPYATSESSSGPSPPKYARREGPSTSGGGSYLPRQTESTLNGLYIPSITGESCTLLRNLSKRARVSALGYRLNTSPSQTCQHFREGFPQWNATLF</sequence>
<feature type="compositionally biased region" description="Low complexity" evidence="1">
    <location>
        <begin position="52"/>
        <end position="83"/>
    </location>
</feature>
<feature type="compositionally biased region" description="Polar residues" evidence="1">
    <location>
        <begin position="32"/>
        <end position="47"/>
    </location>
</feature>